<dbReference type="CDD" id="cd23934">
    <property type="entry name" value="AGPR_1_C"/>
    <property type="match status" value="1"/>
</dbReference>
<comment type="similarity">
    <text evidence="7">Belongs to the NAGSA dehydrogenase family. Type 1 subfamily.</text>
</comment>
<keyword evidence="4 7" id="KW-0521">NADP</keyword>
<dbReference type="EC" id="1.2.1.38" evidence="7"/>
<evidence type="ECO:0000256" key="2">
    <source>
        <dbReference type="ARBA" id="ARBA00022571"/>
    </source>
</evidence>
<dbReference type="CDD" id="cd17895">
    <property type="entry name" value="AGPR_1_N"/>
    <property type="match status" value="1"/>
</dbReference>
<dbReference type="Gene3D" id="3.30.360.10">
    <property type="entry name" value="Dihydrodipicolinate Reductase, domain 2"/>
    <property type="match status" value="1"/>
</dbReference>
<dbReference type="GO" id="GO:0051287">
    <property type="term" value="F:NAD binding"/>
    <property type="evidence" value="ECO:0007669"/>
    <property type="project" value="InterPro"/>
</dbReference>
<evidence type="ECO:0000313" key="10">
    <source>
        <dbReference type="EMBL" id="CRH07843.1"/>
    </source>
</evidence>
<dbReference type="Pfam" id="PF01118">
    <property type="entry name" value="Semialdhyde_dh"/>
    <property type="match status" value="1"/>
</dbReference>
<dbReference type="Gene3D" id="3.40.50.720">
    <property type="entry name" value="NAD(P)-binding Rossmann-like Domain"/>
    <property type="match status" value="1"/>
</dbReference>
<dbReference type="SUPFAM" id="SSF55347">
    <property type="entry name" value="Glyceraldehyde-3-phosphate dehydrogenase-like, C-terminal domain"/>
    <property type="match status" value="1"/>
</dbReference>
<accession>A0A1S7LN45</accession>
<comment type="catalytic activity">
    <reaction evidence="6 7">
        <text>N-acetyl-L-glutamate 5-semialdehyde + phosphate + NADP(+) = N-acetyl-L-glutamyl 5-phosphate + NADPH + H(+)</text>
        <dbReference type="Rhea" id="RHEA:21588"/>
        <dbReference type="ChEBI" id="CHEBI:15378"/>
        <dbReference type="ChEBI" id="CHEBI:29123"/>
        <dbReference type="ChEBI" id="CHEBI:43474"/>
        <dbReference type="ChEBI" id="CHEBI:57783"/>
        <dbReference type="ChEBI" id="CHEBI:57936"/>
        <dbReference type="ChEBI" id="CHEBI:58349"/>
        <dbReference type="EC" id="1.2.1.38"/>
    </reaction>
</comment>
<dbReference type="UniPathway" id="UPA00068">
    <property type="reaction ID" value="UER00108"/>
</dbReference>
<evidence type="ECO:0000256" key="5">
    <source>
        <dbReference type="ARBA" id="ARBA00023002"/>
    </source>
</evidence>
<dbReference type="NCBIfam" id="TIGR01850">
    <property type="entry name" value="argC"/>
    <property type="match status" value="1"/>
</dbReference>
<evidence type="ECO:0000259" key="9">
    <source>
        <dbReference type="SMART" id="SM00859"/>
    </source>
</evidence>
<dbReference type="HAMAP" id="MF_00150">
    <property type="entry name" value="ArgC_type1"/>
    <property type="match status" value="1"/>
</dbReference>
<dbReference type="EMBL" id="LO017727">
    <property type="protein sequence ID" value="CRH07843.1"/>
    <property type="molecule type" value="Genomic_DNA"/>
</dbReference>
<feature type="active site" evidence="7 8">
    <location>
        <position position="154"/>
    </location>
</feature>
<comment type="function">
    <text evidence="7">Catalyzes the NADPH-dependent reduction of N-acetyl-5-glutamyl phosphate to yield N-acetyl-L-glutamate 5-semialdehyde.</text>
</comment>
<dbReference type="InterPro" id="IPR050085">
    <property type="entry name" value="AGPR"/>
</dbReference>
<dbReference type="InterPro" id="IPR058924">
    <property type="entry name" value="AGPR_dimerisation_dom"/>
</dbReference>
<keyword evidence="3 7" id="KW-0028">Amino-acid biosynthesis</keyword>
<evidence type="ECO:0000256" key="6">
    <source>
        <dbReference type="ARBA" id="ARBA00050557"/>
    </source>
</evidence>
<dbReference type="PROSITE" id="PS01224">
    <property type="entry name" value="ARGC"/>
    <property type="match status" value="1"/>
</dbReference>
<dbReference type="Pfam" id="PF22698">
    <property type="entry name" value="Semialdhyde_dhC_1"/>
    <property type="match status" value="1"/>
</dbReference>
<dbReference type="GO" id="GO:0006526">
    <property type="term" value="P:L-arginine biosynthetic process"/>
    <property type="evidence" value="ECO:0007669"/>
    <property type="project" value="UniProtKB-UniRule"/>
</dbReference>
<dbReference type="GO" id="GO:0005737">
    <property type="term" value="C:cytoplasm"/>
    <property type="evidence" value="ECO:0007669"/>
    <property type="project" value="UniProtKB-SubCell"/>
</dbReference>
<comment type="pathway">
    <text evidence="1 7">Amino-acid biosynthesis; L-arginine biosynthesis; N(2)-acetyl-L-ornithine from L-glutamate: step 3/4.</text>
</comment>
<dbReference type="FunFam" id="3.30.360.10:FF:000014">
    <property type="entry name" value="N-acetyl-gamma-glutamyl-phosphate reductase"/>
    <property type="match status" value="1"/>
</dbReference>
<keyword evidence="7" id="KW-0963">Cytoplasm</keyword>
<evidence type="ECO:0000256" key="7">
    <source>
        <dbReference type="HAMAP-Rule" id="MF_00150"/>
    </source>
</evidence>
<dbReference type="GO" id="GO:0070401">
    <property type="term" value="F:NADP+ binding"/>
    <property type="evidence" value="ECO:0007669"/>
    <property type="project" value="InterPro"/>
</dbReference>
<dbReference type="GO" id="GO:0003942">
    <property type="term" value="F:N-acetyl-gamma-glutamyl-phosphate reductase activity"/>
    <property type="evidence" value="ECO:0007669"/>
    <property type="project" value="UniProtKB-UniRule"/>
</dbReference>
<name>A0A1S7LN45_MAGMO</name>
<evidence type="ECO:0000256" key="8">
    <source>
        <dbReference type="PROSITE-ProRule" id="PRU10010"/>
    </source>
</evidence>
<dbReference type="SMART" id="SM00859">
    <property type="entry name" value="Semialdhyde_dh"/>
    <property type="match status" value="1"/>
</dbReference>
<reference evidence="10" key="1">
    <citation type="submission" date="2015-04" db="EMBL/GenBank/DDBJ databases">
        <authorList>
            <person name="Syromyatnikov M.Y."/>
            <person name="Popov V.N."/>
        </authorList>
    </citation>
    <scope>NUCLEOTIDE SEQUENCE</scope>
    <source>
        <strain evidence="10">MO-1</strain>
    </source>
</reference>
<dbReference type="InterPro" id="IPR000706">
    <property type="entry name" value="AGPR_type-1"/>
</dbReference>
<protein>
    <recommendedName>
        <fullName evidence="7">N-acetyl-gamma-glutamyl-phosphate reductase</fullName>
        <shortName evidence="7">AGPR</shortName>
        <ecNumber evidence="7">1.2.1.38</ecNumber>
    </recommendedName>
    <alternativeName>
        <fullName evidence="7">N-acetyl-glutamate semialdehyde dehydrogenase</fullName>
        <shortName evidence="7">NAGSA dehydrogenase</shortName>
    </alternativeName>
</protein>
<feature type="domain" description="Semialdehyde dehydrogenase NAD-binding" evidence="9">
    <location>
        <begin position="7"/>
        <end position="146"/>
    </location>
</feature>
<dbReference type="SUPFAM" id="SSF51735">
    <property type="entry name" value="NAD(P)-binding Rossmann-fold domains"/>
    <property type="match status" value="1"/>
</dbReference>
<proteinExistence type="inferred from homology"/>
<keyword evidence="5 7" id="KW-0560">Oxidoreductase</keyword>
<evidence type="ECO:0000256" key="3">
    <source>
        <dbReference type="ARBA" id="ARBA00022605"/>
    </source>
</evidence>
<keyword evidence="2 7" id="KW-0055">Arginine biosynthesis</keyword>
<dbReference type="InterPro" id="IPR000534">
    <property type="entry name" value="Semialdehyde_DH_NAD-bd"/>
</dbReference>
<sequence length="350" mass="38159">MMAEKVKVAILGATGYTGGELLRLLYRHPGAEISYVSSERFAGQPISNVFTHLQALSHLKCEPMHAERAAEAADVVFCALPHVTSMEVVPALLKAGARVIDLSADFRLTSEAVYEEWYGKKHLAAELLKEAVYGLPELYRSDIKQAKLIANPGCYPTSVALALGPLMAKKLIDPKLVIADCKSGVTGAGRSPAQATLYSELSEGFKAYKVEGHRHAPEMEQMLSVWGGEQVSLRFTPHLLPQSRGILSTCYMRSLKGADADELRSVLKDQYQNEPFVEVLDAGLFPTTSDVRGSNFCHIAVAEDKRSGWLMAISVIDNLMKGASGAAVQNFNLMTGWDETTALEMLPLFP</sequence>
<evidence type="ECO:0000256" key="4">
    <source>
        <dbReference type="ARBA" id="ARBA00022857"/>
    </source>
</evidence>
<dbReference type="AlphaFoldDB" id="A0A1S7LN45"/>
<evidence type="ECO:0000256" key="1">
    <source>
        <dbReference type="ARBA" id="ARBA00004862"/>
    </source>
</evidence>
<dbReference type="InterPro" id="IPR023013">
    <property type="entry name" value="AGPR_AS"/>
</dbReference>
<dbReference type="PANTHER" id="PTHR32338:SF10">
    <property type="entry name" value="N-ACETYL-GAMMA-GLUTAMYL-PHOSPHATE REDUCTASE, CHLOROPLASTIC-RELATED"/>
    <property type="match status" value="1"/>
</dbReference>
<comment type="subcellular location">
    <subcellularLocation>
        <location evidence="7">Cytoplasm</location>
    </subcellularLocation>
</comment>
<dbReference type="InterPro" id="IPR036291">
    <property type="entry name" value="NAD(P)-bd_dom_sf"/>
</dbReference>
<gene>
    <name evidence="7 10" type="primary">argC</name>
    <name evidence="10" type="ORF">MAGMO_3713</name>
</gene>
<dbReference type="PANTHER" id="PTHR32338">
    <property type="entry name" value="N-ACETYL-GAMMA-GLUTAMYL-PHOSPHATE REDUCTASE, CHLOROPLASTIC-RELATED-RELATED"/>
    <property type="match status" value="1"/>
</dbReference>
<organism evidence="10">
    <name type="scientific">Magnetococcus massalia (strain MO-1)</name>
    <dbReference type="NCBI Taxonomy" id="451514"/>
    <lineage>
        <taxon>Bacteria</taxon>
        <taxon>Pseudomonadati</taxon>
        <taxon>Pseudomonadota</taxon>
        <taxon>Magnetococcia</taxon>
        <taxon>Magnetococcales</taxon>
        <taxon>Magnetococcaceae</taxon>
        <taxon>Magnetococcus</taxon>
    </lineage>
</organism>